<protein>
    <submittedName>
        <fullName evidence="3">Luciferase family oxidoreductase group 1</fullName>
    </submittedName>
</protein>
<dbReference type="Pfam" id="PF00296">
    <property type="entry name" value="Bac_luciferase"/>
    <property type="match status" value="1"/>
</dbReference>
<gene>
    <name evidence="3" type="ORF">IQ10_01434</name>
</gene>
<dbReference type="NCBIfam" id="TIGR03558">
    <property type="entry name" value="oxido_grp_1"/>
    <property type="match status" value="1"/>
</dbReference>
<keyword evidence="4" id="KW-1185">Reference proteome</keyword>
<organism evidence="3 4">
    <name type="scientific">Halalkalibacter nanhaiisediminis</name>
    <dbReference type="NCBI Taxonomy" id="688079"/>
    <lineage>
        <taxon>Bacteria</taxon>
        <taxon>Bacillati</taxon>
        <taxon>Bacillota</taxon>
        <taxon>Bacilli</taxon>
        <taxon>Bacillales</taxon>
        <taxon>Bacillaceae</taxon>
        <taxon>Halalkalibacter</taxon>
    </lineage>
</organism>
<accession>A0A562QN58</accession>
<dbReference type="AlphaFoldDB" id="A0A562QN58"/>
<reference evidence="3 4" key="1">
    <citation type="journal article" date="2015" name="Stand. Genomic Sci.">
        <title>Genomic Encyclopedia of Bacterial and Archaeal Type Strains, Phase III: the genomes of soil and plant-associated and newly described type strains.</title>
        <authorList>
            <person name="Whitman W.B."/>
            <person name="Woyke T."/>
            <person name="Klenk H.P."/>
            <person name="Zhou Y."/>
            <person name="Lilburn T.G."/>
            <person name="Beck B.J."/>
            <person name="De Vos P."/>
            <person name="Vandamme P."/>
            <person name="Eisen J.A."/>
            <person name="Garrity G."/>
            <person name="Hugenholtz P."/>
            <person name="Kyrpides N.C."/>
        </authorList>
    </citation>
    <scope>NUCLEOTIDE SEQUENCE [LARGE SCALE GENOMIC DNA]</scope>
    <source>
        <strain evidence="3 4">CGMCC 1.10116</strain>
    </source>
</reference>
<dbReference type="OrthoDB" id="9780518at2"/>
<dbReference type="EMBL" id="VLKZ01000003">
    <property type="protein sequence ID" value="TWI58103.1"/>
    <property type="molecule type" value="Genomic_DNA"/>
</dbReference>
<evidence type="ECO:0000313" key="4">
    <source>
        <dbReference type="Proteomes" id="UP000315711"/>
    </source>
</evidence>
<dbReference type="Proteomes" id="UP000315711">
    <property type="component" value="Unassembled WGS sequence"/>
</dbReference>
<comment type="caution">
    <text evidence="3">The sequence shown here is derived from an EMBL/GenBank/DDBJ whole genome shotgun (WGS) entry which is preliminary data.</text>
</comment>
<evidence type="ECO:0000259" key="2">
    <source>
        <dbReference type="Pfam" id="PF00296"/>
    </source>
</evidence>
<name>A0A562QN58_9BACI</name>
<feature type="domain" description="Luciferase-like" evidence="2">
    <location>
        <begin position="1"/>
        <end position="296"/>
    </location>
</feature>
<proteinExistence type="predicted"/>
<dbReference type="SUPFAM" id="SSF51679">
    <property type="entry name" value="Bacterial luciferase-like"/>
    <property type="match status" value="1"/>
</dbReference>
<dbReference type="PANTHER" id="PTHR30137">
    <property type="entry name" value="LUCIFERASE-LIKE MONOOXYGENASE"/>
    <property type="match status" value="1"/>
</dbReference>
<dbReference type="InterPro" id="IPR019949">
    <property type="entry name" value="CmoO-like"/>
</dbReference>
<dbReference type="GO" id="GO:0016705">
    <property type="term" value="F:oxidoreductase activity, acting on paired donors, with incorporation or reduction of molecular oxygen"/>
    <property type="evidence" value="ECO:0007669"/>
    <property type="project" value="InterPro"/>
</dbReference>
<dbReference type="GO" id="GO:0005829">
    <property type="term" value="C:cytosol"/>
    <property type="evidence" value="ECO:0007669"/>
    <property type="project" value="TreeGrafter"/>
</dbReference>
<comment type="similarity">
    <text evidence="1">To bacterial alkanal monooxygenase alpha and beta chains.</text>
</comment>
<sequence>MQLSVLDQSVISKGKNAGQAFGHTVQLARITEELGFKRFWVAEHHNTNGMAGTSPEILISHIASNTRKIRVGSGGVLLPQYSPYKIAENFKVLESLFPNRIDLGIGRAPGGSPSTRLALTDGMKKSLNEFPRQVKNLQLYLQNHPHPEQGVTAYPLIDTVVDLWMMGVTQRGARLAAECGTAFTYGHFISPDNGIEAAKHYLTHFQPSDQLPVPQMNVCVFVVCAPTQERAEEIALTQDLWLLEVERGTDTRIPSYAEANNRVLTAEEKSIVKKNRKRMIIGTPEKVRDDLLTLSEMYQTDELMIITNIYDFQDKIESYSLIAQVFQ</sequence>
<dbReference type="Gene3D" id="3.20.20.30">
    <property type="entry name" value="Luciferase-like domain"/>
    <property type="match status" value="1"/>
</dbReference>
<evidence type="ECO:0000256" key="1">
    <source>
        <dbReference type="ARBA" id="ARBA00007789"/>
    </source>
</evidence>
<dbReference type="PANTHER" id="PTHR30137:SF19">
    <property type="entry name" value="LUCIFERASE-LIKE MONOOXYGENASE"/>
    <property type="match status" value="1"/>
</dbReference>
<dbReference type="FunFam" id="3.20.20.30:FF:000002">
    <property type="entry name" value="LLM class flavin-dependent oxidoreductase"/>
    <property type="match status" value="1"/>
</dbReference>
<evidence type="ECO:0000313" key="3">
    <source>
        <dbReference type="EMBL" id="TWI58103.1"/>
    </source>
</evidence>
<dbReference type="InterPro" id="IPR011251">
    <property type="entry name" value="Luciferase-like_dom"/>
</dbReference>
<dbReference type="RefSeq" id="WP_144449761.1">
    <property type="nucleotide sequence ID" value="NZ_VLKZ01000003.1"/>
</dbReference>
<dbReference type="InterPro" id="IPR036661">
    <property type="entry name" value="Luciferase-like_sf"/>
</dbReference>
<dbReference type="InterPro" id="IPR050766">
    <property type="entry name" value="Bact_Lucif_Oxidored"/>
</dbReference>